<feature type="signal peptide" evidence="1">
    <location>
        <begin position="1"/>
        <end position="15"/>
    </location>
</feature>
<accession>A0A8X7BN08</accession>
<proteinExistence type="predicted"/>
<sequence length="85" mass="9183">MLYLIITAIATSIDAATVTTTVVATDTASTVSTAIVTAADEVFTSILKSIKLLRAKLRNLLTKCKLLSEITTCLKQTLLYITFNE</sequence>
<feature type="chain" id="PRO_5036486869" evidence="1">
    <location>
        <begin position="16"/>
        <end position="85"/>
    </location>
</feature>
<dbReference type="AlphaFoldDB" id="A0A8X7BN08"/>
<comment type="caution">
    <text evidence="2">The sequence shown here is derived from an EMBL/GenBank/DDBJ whole genome shotgun (WGS) entry which is preliminary data.</text>
</comment>
<gene>
    <name evidence="2" type="ORF">TNIN_336961</name>
</gene>
<dbReference type="EMBL" id="BMAV01000198">
    <property type="protein sequence ID" value="GFY37260.1"/>
    <property type="molecule type" value="Genomic_DNA"/>
</dbReference>
<evidence type="ECO:0000313" key="2">
    <source>
        <dbReference type="EMBL" id="GFY37260.1"/>
    </source>
</evidence>
<protein>
    <submittedName>
        <fullName evidence="2">Uncharacterized protein</fullName>
    </submittedName>
</protein>
<organism evidence="2 3">
    <name type="scientific">Trichonephila inaurata madagascariensis</name>
    <dbReference type="NCBI Taxonomy" id="2747483"/>
    <lineage>
        <taxon>Eukaryota</taxon>
        <taxon>Metazoa</taxon>
        <taxon>Ecdysozoa</taxon>
        <taxon>Arthropoda</taxon>
        <taxon>Chelicerata</taxon>
        <taxon>Arachnida</taxon>
        <taxon>Araneae</taxon>
        <taxon>Araneomorphae</taxon>
        <taxon>Entelegynae</taxon>
        <taxon>Araneoidea</taxon>
        <taxon>Nephilidae</taxon>
        <taxon>Trichonephila</taxon>
        <taxon>Trichonephila inaurata</taxon>
    </lineage>
</organism>
<name>A0A8X7BN08_9ARAC</name>
<keyword evidence="3" id="KW-1185">Reference proteome</keyword>
<dbReference type="Proteomes" id="UP000886998">
    <property type="component" value="Unassembled WGS sequence"/>
</dbReference>
<evidence type="ECO:0000313" key="3">
    <source>
        <dbReference type="Proteomes" id="UP000886998"/>
    </source>
</evidence>
<evidence type="ECO:0000256" key="1">
    <source>
        <dbReference type="SAM" id="SignalP"/>
    </source>
</evidence>
<reference evidence="2" key="1">
    <citation type="submission" date="2020-08" db="EMBL/GenBank/DDBJ databases">
        <title>Multicomponent nature underlies the extraordinary mechanical properties of spider dragline silk.</title>
        <authorList>
            <person name="Kono N."/>
            <person name="Nakamura H."/>
            <person name="Mori M."/>
            <person name="Yoshida Y."/>
            <person name="Ohtoshi R."/>
            <person name="Malay A.D."/>
            <person name="Moran D.A.P."/>
            <person name="Tomita M."/>
            <person name="Numata K."/>
            <person name="Arakawa K."/>
        </authorList>
    </citation>
    <scope>NUCLEOTIDE SEQUENCE</scope>
</reference>
<keyword evidence="1" id="KW-0732">Signal</keyword>